<feature type="chain" id="PRO_5003579003" description="Antistasin-like domain-containing protein" evidence="1">
    <location>
        <begin position="19"/>
        <end position="125"/>
    </location>
</feature>
<dbReference type="OMA" id="HARVCHC"/>
<dbReference type="InParanoid" id="H2Z280"/>
<dbReference type="Proteomes" id="UP000007875">
    <property type="component" value="Unassembled WGS sequence"/>
</dbReference>
<sequence length="125" mass="13232">MKLILLVTITICLALCDARRSHIVQLRHCVGKGLEAKSCAAGCPVDCGNFGPLRTCMVGCMEDGGNHNSCIGGQCAGFNPCAGQSPECFHSKLCKCAKCMKTTCTPDNYGVLSSVCPRVFNSLHC</sequence>
<evidence type="ECO:0008006" key="4">
    <source>
        <dbReference type="Google" id="ProtNLM"/>
    </source>
</evidence>
<reference evidence="2" key="3">
    <citation type="submission" date="2025-09" db="UniProtKB">
        <authorList>
            <consortium name="Ensembl"/>
        </authorList>
    </citation>
    <scope>IDENTIFICATION</scope>
</reference>
<name>H2Z280_CIOSA</name>
<dbReference type="AlphaFoldDB" id="H2Z280"/>
<dbReference type="Ensembl" id="ENSCSAVT00000011828.1">
    <property type="protein sequence ID" value="ENSCSAVP00000011692.1"/>
    <property type="gene ID" value="ENSCSAVG00000006848.1"/>
</dbReference>
<evidence type="ECO:0000313" key="2">
    <source>
        <dbReference type="Ensembl" id="ENSCSAVP00000011692.1"/>
    </source>
</evidence>
<evidence type="ECO:0000256" key="1">
    <source>
        <dbReference type="SAM" id="SignalP"/>
    </source>
</evidence>
<reference evidence="2" key="2">
    <citation type="submission" date="2025-08" db="UniProtKB">
        <authorList>
            <consortium name="Ensembl"/>
        </authorList>
    </citation>
    <scope>IDENTIFICATION</scope>
</reference>
<keyword evidence="1" id="KW-0732">Signal</keyword>
<accession>H2Z280</accession>
<reference evidence="3" key="1">
    <citation type="submission" date="2003-08" db="EMBL/GenBank/DDBJ databases">
        <authorList>
            <person name="Birren B."/>
            <person name="Nusbaum C."/>
            <person name="Abebe A."/>
            <person name="Abouelleil A."/>
            <person name="Adekoya E."/>
            <person name="Ait-zahra M."/>
            <person name="Allen N."/>
            <person name="Allen T."/>
            <person name="An P."/>
            <person name="Anderson M."/>
            <person name="Anderson S."/>
            <person name="Arachchi H."/>
            <person name="Armbruster J."/>
            <person name="Bachantsang P."/>
            <person name="Baldwin J."/>
            <person name="Barry A."/>
            <person name="Bayul T."/>
            <person name="Blitshsteyn B."/>
            <person name="Bloom T."/>
            <person name="Blye J."/>
            <person name="Boguslavskiy L."/>
            <person name="Borowsky M."/>
            <person name="Boukhgalter B."/>
            <person name="Brunache A."/>
            <person name="Butler J."/>
            <person name="Calixte N."/>
            <person name="Calvo S."/>
            <person name="Camarata J."/>
            <person name="Campo K."/>
            <person name="Chang J."/>
            <person name="Cheshatsang Y."/>
            <person name="Citroen M."/>
            <person name="Collymore A."/>
            <person name="Considine T."/>
            <person name="Cook A."/>
            <person name="Cooke P."/>
            <person name="Corum B."/>
            <person name="Cuomo C."/>
            <person name="David R."/>
            <person name="Dawoe T."/>
            <person name="Degray S."/>
            <person name="Dodge S."/>
            <person name="Dooley K."/>
            <person name="Dorje P."/>
            <person name="Dorjee K."/>
            <person name="Dorris L."/>
            <person name="Duffey N."/>
            <person name="Dupes A."/>
            <person name="Elkins T."/>
            <person name="Engels R."/>
            <person name="Erickson J."/>
            <person name="Farina A."/>
            <person name="Faro S."/>
            <person name="Ferreira P."/>
            <person name="Fischer H."/>
            <person name="Fitzgerald M."/>
            <person name="Foley K."/>
            <person name="Gage D."/>
            <person name="Galagan J."/>
            <person name="Gearin G."/>
            <person name="Gnerre S."/>
            <person name="Gnirke A."/>
            <person name="Goyette A."/>
            <person name="Graham J."/>
            <person name="Grandbois E."/>
            <person name="Gyaltsen K."/>
            <person name="Hafez N."/>
            <person name="Hagopian D."/>
            <person name="Hagos B."/>
            <person name="Hall J."/>
            <person name="Hatcher B."/>
            <person name="Heller A."/>
            <person name="Higgins H."/>
            <person name="Honan T."/>
            <person name="Horn A."/>
            <person name="Houde N."/>
            <person name="Hughes L."/>
            <person name="Hulme W."/>
            <person name="Husby E."/>
            <person name="Iliev I."/>
            <person name="Jaffe D."/>
            <person name="Jones C."/>
            <person name="Kamal M."/>
            <person name="Kamat A."/>
            <person name="Kamvysselis M."/>
            <person name="Karlsson E."/>
            <person name="Kells C."/>
            <person name="Kieu A."/>
            <person name="Kisner P."/>
            <person name="Kodira C."/>
            <person name="Kulbokas E."/>
            <person name="Labutti K."/>
            <person name="Lama D."/>
            <person name="Landers T."/>
            <person name="Leger J."/>
            <person name="Levine S."/>
            <person name="Lewis D."/>
            <person name="Lewis T."/>
            <person name="Lindblad-toh K."/>
            <person name="Liu X."/>
            <person name="Lokyitsang T."/>
            <person name="Lokyitsang Y."/>
            <person name="Lucien O."/>
            <person name="Lui A."/>
            <person name="Ma L.J."/>
            <person name="Mabbitt R."/>
            <person name="Macdonald J."/>
            <person name="Maclean C."/>
            <person name="Major J."/>
            <person name="Manning J."/>
            <person name="Marabella R."/>
            <person name="Maru K."/>
            <person name="Matthews C."/>
            <person name="Mauceli E."/>
            <person name="Mccarthy M."/>
            <person name="Mcdonough S."/>
            <person name="Mcghee T."/>
            <person name="Meldrim J."/>
            <person name="Meneus L."/>
            <person name="Mesirov J."/>
            <person name="Mihalev A."/>
            <person name="Mihova T."/>
            <person name="Mikkelsen T."/>
            <person name="Mlenga V."/>
            <person name="Moru K."/>
            <person name="Mozes J."/>
            <person name="Mulrain L."/>
            <person name="Munson G."/>
            <person name="Naylor J."/>
            <person name="Newes C."/>
            <person name="Nguyen C."/>
            <person name="Nguyen N."/>
            <person name="Nguyen T."/>
            <person name="Nicol R."/>
            <person name="Nielsen C."/>
            <person name="Nizzari M."/>
            <person name="Norbu C."/>
            <person name="Norbu N."/>
            <person name="O'donnell P."/>
            <person name="Okoawo O."/>
            <person name="O'leary S."/>
            <person name="Omotosho B."/>
            <person name="O'neill K."/>
            <person name="Osman S."/>
            <person name="Parker S."/>
            <person name="Perrin D."/>
            <person name="Phunkhang P."/>
            <person name="Piqani B."/>
            <person name="Purcell S."/>
            <person name="Rachupka T."/>
            <person name="Ramasamy U."/>
            <person name="Rameau R."/>
            <person name="Ray V."/>
            <person name="Raymond C."/>
            <person name="Retta R."/>
            <person name="Richardson S."/>
            <person name="Rise C."/>
            <person name="Rodriguez J."/>
            <person name="Rogers J."/>
            <person name="Rogov P."/>
            <person name="Rutman M."/>
            <person name="Schupbach R."/>
            <person name="Seaman C."/>
            <person name="Settipalli S."/>
            <person name="Sharpe T."/>
            <person name="Sheridan J."/>
            <person name="Sherpa N."/>
            <person name="Shi J."/>
            <person name="Smirnov S."/>
            <person name="Smith C."/>
            <person name="Sougnez C."/>
            <person name="Spencer B."/>
            <person name="Stalker J."/>
            <person name="Stange-thomann N."/>
            <person name="Stavropoulos S."/>
            <person name="Stetson K."/>
            <person name="Stone C."/>
            <person name="Stone S."/>
            <person name="Stubbs M."/>
            <person name="Talamas J."/>
            <person name="Tchuinga P."/>
            <person name="Tenzing P."/>
            <person name="Tesfaye S."/>
            <person name="Theodore J."/>
            <person name="Thoulutsang Y."/>
            <person name="Topham K."/>
            <person name="Towey S."/>
            <person name="Tsamla T."/>
            <person name="Tsomo N."/>
            <person name="Vallee D."/>
            <person name="Vassiliev H."/>
            <person name="Venkataraman V."/>
            <person name="Vinson J."/>
            <person name="Vo A."/>
            <person name="Wade C."/>
            <person name="Wang S."/>
            <person name="Wangchuk T."/>
            <person name="Wangdi T."/>
            <person name="Whittaker C."/>
            <person name="Wilkinson J."/>
            <person name="Wu Y."/>
            <person name="Wyman D."/>
            <person name="Yadav S."/>
            <person name="Yang S."/>
            <person name="Yang X."/>
            <person name="Yeager S."/>
            <person name="Yee E."/>
            <person name="Young G."/>
            <person name="Zainoun J."/>
            <person name="Zembeck L."/>
            <person name="Zimmer A."/>
            <person name="Zody M."/>
            <person name="Lander E."/>
        </authorList>
    </citation>
    <scope>NUCLEOTIDE SEQUENCE [LARGE SCALE GENOMIC DNA]</scope>
</reference>
<evidence type="ECO:0000313" key="3">
    <source>
        <dbReference type="Proteomes" id="UP000007875"/>
    </source>
</evidence>
<organism evidence="2 3">
    <name type="scientific">Ciona savignyi</name>
    <name type="common">Pacific transparent sea squirt</name>
    <dbReference type="NCBI Taxonomy" id="51511"/>
    <lineage>
        <taxon>Eukaryota</taxon>
        <taxon>Metazoa</taxon>
        <taxon>Chordata</taxon>
        <taxon>Tunicata</taxon>
        <taxon>Ascidiacea</taxon>
        <taxon>Phlebobranchia</taxon>
        <taxon>Cionidae</taxon>
        <taxon>Ciona</taxon>
    </lineage>
</organism>
<protein>
    <recommendedName>
        <fullName evidence="4">Antistasin-like domain-containing protein</fullName>
    </recommendedName>
</protein>
<dbReference type="GeneTree" id="ENSGT00390000005420"/>
<keyword evidence="3" id="KW-1185">Reference proteome</keyword>
<dbReference type="HOGENOM" id="CLU_1991851_0_0_1"/>
<feature type="signal peptide" evidence="1">
    <location>
        <begin position="1"/>
        <end position="18"/>
    </location>
</feature>
<proteinExistence type="predicted"/>